<proteinExistence type="predicted"/>
<dbReference type="AlphaFoldDB" id="A0A142CLV6"/>
<protein>
    <submittedName>
        <fullName evidence="1">Uncharacterized protein</fullName>
    </submittedName>
</protein>
<keyword evidence="1" id="KW-0614">Plasmid</keyword>
<dbReference type="RefSeq" id="WP_001300272.1">
    <property type="nucleotide sequence ID" value="NZ_KT754161.1"/>
</dbReference>
<reference evidence="1" key="1">
    <citation type="journal article" date="2016" name="Nat. Microbiol.">
        <title>Global phylogeography and evolutionary history of Shigella dysenteriae type 1.</title>
        <authorList>
            <person name="Njamkepo E."/>
            <person name="Fawal N."/>
            <person name="Tran-Dien A."/>
            <person name="Hawkey J."/>
            <person name="Strockbine N."/>
            <person name="Jenkins C."/>
            <person name="Talukder K.A."/>
            <person name="Bercion R."/>
            <person name="Kuleshov K."/>
            <person name="Kolinska R."/>
            <person name="Russell J.E."/>
            <person name="Kaftyreva L."/>
            <person name="Accou-Demartin M."/>
            <person name="Karas A."/>
            <person name="Vandenberg O."/>
            <person name="Mather A.E."/>
            <person name="Mason C.J."/>
            <person name="Page A.J."/>
            <person name="Ramamurthy T."/>
            <person name="Bizet C."/>
            <person name="Gamian A."/>
            <person name="Carle I."/>
            <person name="Sow A.G."/>
            <person name="Bouchier C."/>
            <person name="Wester A.L."/>
            <person name="Lejay-Collin M."/>
            <person name="Fonkoua M.C."/>
            <person name="Hello S.L."/>
            <person name="Blaser M.J."/>
            <person name="Jernberg C."/>
            <person name="Ruckly C."/>
            <person name="Merens A."/>
            <person name="Page A.L."/>
            <person name="Aslett M."/>
            <person name="Roggentin P."/>
            <person name="Fruth A."/>
            <person name="Denamur E."/>
            <person name="Venkatesan M."/>
            <person name="Bercovier H."/>
            <person name="Bodhidatta L."/>
            <person name="Chiou C.S."/>
            <person name="Clermont D."/>
            <person name="Colonna B."/>
            <person name="Egorova S."/>
            <person name="Pazhani G.P."/>
            <person name="Ezernitchi A.V."/>
            <person name="Guigon G."/>
            <person name="Harris S.R."/>
            <person name="Izumiya H."/>
            <person name="Korzeniowska-Kowal A."/>
            <person name="Lutynska A."/>
            <person name="Gouali M."/>
            <person name="Grimont F."/>
            <person name="Langendorf C."/>
            <person name="Marejkova M."/>
            <person name="Peterson L.A."/>
            <person name="Perez-Perez G."/>
            <person name="Ngandjio A."/>
            <person name="Podkolzin A."/>
            <person name="Souche E."/>
            <person name="Makarova M."/>
            <person name="Shipulin G.A."/>
            <person name="Ye C."/>
            <person name="Zemlickova H."/>
            <person name="Herpay M."/>
            <person name="Grimont P.A."/>
            <person name="Parkhill J."/>
            <person name="Sansonetti P."/>
            <person name="Holt K.E."/>
            <person name="Brisse S."/>
            <person name="Thomson N.R."/>
            <person name="Weill F.X."/>
        </authorList>
    </citation>
    <scope>NUCLEOTIDE SEQUENCE</scope>
    <source>
        <strain evidence="1">CAR10</strain>
        <plasmid evidence="1">pCAR10</plasmid>
    </source>
</reference>
<organism evidence="1">
    <name type="scientific">Shigella dysenteriae 1</name>
    <dbReference type="NCBI Taxonomy" id="984897"/>
    <lineage>
        <taxon>Bacteria</taxon>
        <taxon>Pseudomonadati</taxon>
        <taxon>Pseudomonadota</taxon>
        <taxon>Gammaproteobacteria</taxon>
        <taxon>Enterobacterales</taxon>
        <taxon>Enterobacteriaceae</taxon>
        <taxon>Shigella</taxon>
    </lineage>
</organism>
<accession>A0A142CLV6</accession>
<sequence length="48" mass="5703">MREPIEHGDLLSDKEKIKTIITNTINSFDIQFAENMLKAQSRSYRYKK</sequence>
<name>A0A142CLV6_SHIDY</name>
<dbReference type="EMBL" id="KT754161">
    <property type="protein sequence ID" value="AMQ11551.1"/>
    <property type="molecule type" value="Genomic_DNA"/>
</dbReference>
<geneLocation type="plasmid" evidence="1">
    <name>pCAR10</name>
</geneLocation>
<evidence type="ECO:0000313" key="1">
    <source>
        <dbReference type="EMBL" id="AMQ11551.1"/>
    </source>
</evidence>